<sequence length="336" mass="37545">MPIYKKQVLASLLSAAALSFGAVSTATAAEPTCEVDRTINFGGMSWESNLVLTDVQRLILENGYGCKTEVLPTETLPALAALERGDLDVNTEIWLNSMGKIWDDAEARGKVIRSGDLFLGGEAWFIPKYTQERLPELKTAADLIKFKDEFQDPEDPNKGRFYGCPAGWACEVVSTNLFNSLDLNDSFTYYQPGTGAAQKAALMSEYRRKNNIAFYYWFPTPLVGSLDLVQLELPPFDQEKLNCLTDVDCENPQPTAYPSNPVFVALNKDFAEEAPQLKAFFDKNEVPLEVINETLAEMEDSGDDSIDVAKWFLAEYPEIWTNWVPEDVAERVQSSL</sequence>
<dbReference type="EMBL" id="CP065725">
    <property type="protein sequence ID" value="QPT39034.1"/>
    <property type="molecule type" value="Genomic_DNA"/>
</dbReference>
<proteinExistence type="predicted"/>
<dbReference type="EMBL" id="UGSB01000001">
    <property type="protein sequence ID" value="SUA54564.1"/>
    <property type="molecule type" value="Genomic_DNA"/>
</dbReference>
<evidence type="ECO:0000256" key="1">
    <source>
        <dbReference type="SAM" id="SignalP"/>
    </source>
</evidence>
<keyword evidence="1" id="KW-0732">Signal</keyword>
<dbReference type="SUPFAM" id="SSF53850">
    <property type="entry name" value="Periplasmic binding protein-like II"/>
    <property type="match status" value="1"/>
</dbReference>
<dbReference type="CDD" id="cd13641">
    <property type="entry name" value="PBP2_HisX_like"/>
    <property type="match status" value="1"/>
</dbReference>
<evidence type="ECO:0000313" key="5">
    <source>
        <dbReference type="Proteomes" id="UP000254603"/>
    </source>
</evidence>
<organism evidence="4 5">
    <name type="scientific">Oligella ureolytica</name>
    <dbReference type="NCBI Taxonomy" id="90244"/>
    <lineage>
        <taxon>Bacteria</taxon>
        <taxon>Pseudomonadati</taxon>
        <taxon>Pseudomonadota</taxon>
        <taxon>Betaproteobacteria</taxon>
        <taxon>Burkholderiales</taxon>
        <taxon>Alcaligenaceae</taxon>
        <taxon>Oligella</taxon>
    </lineage>
</organism>
<dbReference type="OrthoDB" id="9787902at2"/>
<protein>
    <submittedName>
        <fullName evidence="3">ABC transporter substrate-binding protein</fullName>
    </submittedName>
    <submittedName>
        <fullName evidence="4">Glycine betaine-binding periplasmic protein</fullName>
    </submittedName>
</protein>
<evidence type="ECO:0000259" key="2">
    <source>
        <dbReference type="Pfam" id="PF04069"/>
    </source>
</evidence>
<keyword evidence="6" id="KW-1185">Reference proteome</keyword>
<dbReference type="Proteomes" id="UP000254603">
    <property type="component" value="Unassembled WGS sequence"/>
</dbReference>
<dbReference type="STRING" id="1122619.GCA_000373745_01075"/>
<dbReference type="GO" id="GO:0022857">
    <property type="term" value="F:transmembrane transporter activity"/>
    <property type="evidence" value="ECO:0007669"/>
    <property type="project" value="InterPro"/>
</dbReference>
<evidence type="ECO:0000313" key="6">
    <source>
        <dbReference type="Proteomes" id="UP000594903"/>
    </source>
</evidence>
<evidence type="ECO:0000313" key="3">
    <source>
        <dbReference type="EMBL" id="QPT39034.1"/>
    </source>
</evidence>
<dbReference type="Gene3D" id="3.40.190.100">
    <property type="entry name" value="Glycine betaine-binding periplasmic protein, domain 2"/>
    <property type="match status" value="1"/>
</dbReference>
<dbReference type="Proteomes" id="UP000594903">
    <property type="component" value="Chromosome"/>
</dbReference>
<dbReference type="GO" id="GO:0043190">
    <property type="term" value="C:ATP-binding cassette (ABC) transporter complex"/>
    <property type="evidence" value="ECO:0007669"/>
    <property type="project" value="InterPro"/>
</dbReference>
<dbReference type="InterPro" id="IPR007210">
    <property type="entry name" value="ABC_Gly_betaine_transp_sub-bd"/>
</dbReference>
<feature type="signal peptide" evidence="1">
    <location>
        <begin position="1"/>
        <end position="28"/>
    </location>
</feature>
<dbReference type="Gene3D" id="3.10.105.10">
    <property type="entry name" value="Dipeptide-binding Protein, Domain 3"/>
    <property type="match status" value="1"/>
</dbReference>
<feature type="domain" description="ABC-type glycine betaine transport system substrate-binding" evidence="2">
    <location>
        <begin position="38"/>
        <end position="315"/>
    </location>
</feature>
<reference evidence="3 6" key="2">
    <citation type="submission" date="2020-12" db="EMBL/GenBank/DDBJ databases">
        <title>FDA dAtabase for Regulatory Grade micrObial Sequences (FDA-ARGOS): Supporting development and validation of Infectious Disease Dx tests.</title>
        <authorList>
            <person name="Sproer C."/>
            <person name="Gronow S."/>
            <person name="Severitt S."/>
            <person name="Schroder I."/>
            <person name="Tallon L."/>
            <person name="Sadzewicz L."/>
            <person name="Zhao X."/>
            <person name="Boylan J."/>
            <person name="Ott S."/>
            <person name="Bowen H."/>
            <person name="Vavikolanu K."/>
            <person name="Mehta A."/>
            <person name="Aluvathingal J."/>
            <person name="Nadendla S."/>
            <person name="Lowell S."/>
            <person name="Myers T."/>
            <person name="Yan Y."/>
            <person name="Sichtig H."/>
        </authorList>
    </citation>
    <scope>NUCLEOTIDE SEQUENCE [LARGE SCALE GENOMIC DNA]</scope>
    <source>
        <strain evidence="3 6">FDAARGOS_872</strain>
    </source>
</reference>
<dbReference type="RefSeq" id="WP_018574262.1">
    <property type="nucleotide sequence ID" value="NZ_CP065725.1"/>
</dbReference>
<dbReference type="Pfam" id="PF04069">
    <property type="entry name" value="OpuAC"/>
    <property type="match status" value="1"/>
</dbReference>
<evidence type="ECO:0000313" key="4">
    <source>
        <dbReference type="EMBL" id="SUA54564.1"/>
    </source>
</evidence>
<name>A0A378XHR8_9BURK</name>
<dbReference type="AlphaFoldDB" id="A0A378XHR8"/>
<gene>
    <name evidence="4" type="primary">proX_3</name>
    <name evidence="3" type="ORF">I6G29_07410</name>
    <name evidence="4" type="ORF">NCTC11997_01544</name>
</gene>
<feature type="chain" id="PRO_5016623714" evidence="1">
    <location>
        <begin position="29"/>
        <end position="336"/>
    </location>
</feature>
<accession>A0A378XHR8</accession>
<reference evidence="4 5" key="1">
    <citation type="submission" date="2018-06" db="EMBL/GenBank/DDBJ databases">
        <authorList>
            <consortium name="Pathogen Informatics"/>
            <person name="Doyle S."/>
        </authorList>
    </citation>
    <scope>NUCLEOTIDE SEQUENCE [LARGE SCALE GENOMIC DNA]</scope>
    <source>
        <strain evidence="4 5">NCTC11997</strain>
    </source>
</reference>